<evidence type="ECO:0008006" key="4">
    <source>
        <dbReference type="Google" id="ProtNLM"/>
    </source>
</evidence>
<gene>
    <name evidence="3" type="ORF">LCGC14_1884350</name>
</gene>
<protein>
    <recommendedName>
        <fullName evidence="4">Aspartate racemase</fullName>
    </recommendedName>
</protein>
<dbReference type="InterPro" id="IPR001920">
    <property type="entry name" value="Asp/Glu_race"/>
</dbReference>
<dbReference type="Pfam" id="PF01177">
    <property type="entry name" value="Asp_Glu_race"/>
    <property type="match status" value="1"/>
</dbReference>
<comment type="similarity">
    <text evidence="1">Belongs to the aspartate/glutamate racemases family.</text>
</comment>
<dbReference type="InterPro" id="IPR004380">
    <property type="entry name" value="Asp_race"/>
</dbReference>
<proteinExistence type="inferred from homology"/>
<accession>A0A0F9G1E1</accession>
<evidence type="ECO:0000256" key="1">
    <source>
        <dbReference type="ARBA" id="ARBA00007847"/>
    </source>
</evidence>
<dbReference type="PANTHER" id="PTHR21198">
    <property type="entry name" value="GLUTAMATE RACEMASE"/>
    <property type="match status" value="1"/>
</dbReference>
<dbReference type="EMBL" id="LAZR01019453">
    <property type="protein sequence ID" value="KKL92473.1"/>
    <property type="molecule type" value="Genomic_DNA"/>
</dbReference>
<dbReference type="GO" id="GO:0047661">
    <property type="term" value="F:amino-acid racemase activity"/>
    <property type="evidence" value="ECO:0007669"/>
    <property type="project" value="InterPro"/>
</dbReference>
<dbReference type="PANTHER" id="PTHR21198:SF7">
    <property type="entry name" value="ASPARTATE-GLUTAMATE RACEMASE FAMILY"/>
    <property type="match status" value="1"/>
</dbReference>
<sequence>MIGIVGGVGPYAGLDLLEKVFDQTRAATDQQHLDVALLSLPGAIADRTEFLSGRVADNPAEAIVRVILKLAAVGAEVIGIPCNTAHSPRIFDAIRGGLQEASSGVHLVHMIEEVGRFMAEHLGHVRTVGVLSTTGTYRAGVYPEVLAPLGLRVVVPDEDVQSRTVHRAIYDEGFGIKAHPRPVTGEAMGLLDEAIGRLRRDGAEAIVLGCTELPLAVREARIGDTVLVDANWVLARALIREAAPDKLKGLDF</sequence>
<dbReference type="SUPFAM" id="SSF53681">
    <property type="entry name" value="Aspartate/glutamate racemase"/>
    <property type="match status" value="2"/>
</dbReference>
<evidence type="ECO:0000256" key="2">
    <source>
        <dbReference type="ARBA" id="ARBA00023235"/>
    </source>
</evidence>
<organism evidence="3">
    <name type="scientific">marine sediment metagenome</name>
    <dbReference type="NCBI Taxonomy" id="412755"/>
    <lineage>
        <taxon>unclassified sequences</taxon>
        <taxon>metagenomes</taxon>
        <taxon>ecological metagenomes</taxon>
    </lineage>
</organism>
<comment type="caution">
    <text evidence="3">The sequence shown here is derived from an EMBL/GenBank/DDBJ whole genome shotgun (WGS) entry which is preliminary data.</text>
</comment>
<dbReference type="AlphaFoldDB" id="A0A0F9G1E1"/>
<dbReference type="NCBIfam" id="TIGR00035">
    <property type="entry name" value="asp_race"/>
    <property type="match status" value="1"/>
</dbReference>
<dbReference type="InterPro" id="IPR015942">
    <property type="entry name" value="Asp/Glu/hydantoin_racemase"/>
</dbReference>
<reference evidence="3" key="1">
    <citation type="journal article" date="2015" name="Nature">
        <title>Complex archaea that bridge the gap between prokaryotes and eukaryotes.</title>
        <authorList>
            <person name="Spang A."/>
            <person name="Saw J.H."/>
            <person name="Jorgensen S.L."/>
            <person name="Zaremba-Niedzwiedzka K."/>
            <person name="Martijn J."/>
            <person name="Lind A.E."/>
            <person name="van Eijk R."/>
            <person name="Schleper C."/>
            <person name="Guy L."/>
            <person name="Ettema T.J."/>
        </authorList>
    </citation>
    <scope>NUCLEOTIDE SEQUENCE</scope>
</reference>
<dbReference type="Gene3D" id="3.40.50.1860">
    <property type="match status" value="2"/>
</dbReference>
<name>A0A0F9G1E1_9ZZZZ</name>
<keyword evidence="2" id="KW-0413">Isomerase</keyword>
<evidence type="ECO:0000313" key="3">
    <source>
        <dbReference type="EMBL" id="KKL92473.1"/>
    </source>
</evidence>